<keyword evidence="4 6" id="KW-0694">RNA-binding</keyword>
<keyword evidence="5" id="KW-0508">mRNA splicing</keyword>
<dbReference type="InterPro" id="IPR034392">
    <property type="entry name" value="TatSF1-like_RRM1"/>
</dbReference>
<dbReference type="Pfam" id="PF14237">
    <property type="entry name" value="GYF_2"/>
    <property type="match status" value="1"/>
</dbReference>
<evidence type="ECO:0000256" key="4">
    <source>
        <dbReference type="ARBA" id="ARBA00022884"/>
    </source>
</evidence>
<dbReference type="CDD" id="cd12285">
    <property type="entry name" value="RRM3_RBM39_like"/>
    <property type="match status" value="1"/>
</dbReference>
<dbReference type="InterPro" id="IPR000504">
    <property type="entry name" value="RRM_dom"/>
</dbReference>
<comment type="caution">
    <text evidence="9">The sequence shown here is derived from an EMBL/GenBank/DDBJ whole genome shotgun (WGS) entry which is preliminary data.</text>
</comment>
<feature type="domain" description="RRM" evidence="8">
    <location>
        <begin position="316"/>
        <end position="402"/>
    </location>
</feature>
<gene>
    <name evidence="9" type="ORF">HID58_039081</name>
</gene>
<evidence type="ECO:0000256" key="7">
    <source>
        <dbReference type="SAM" id="MobiDB-lite"/>
    </source>
</evidence>
<feature type="compositionally biased region" description="Basic and acidic residues" evidence="7">
    <location>
        <begin position="263"/>
        <end position="275"/>
    </location>
</feature>
<dbReference type="PROSITE" id="PS50102">
    <property type="entry name" value="RRM"/>
    <property type="match status" value="1"/>
</dbReference>
<evidence type="ECO:0000256" key="1">
    <source>
        <dbReference type="ARBA" id="ARBA00007747"/>
    </source>
</evidence>
<dbReference type="SMART" id="SM00360">
    <property type="entry name" value="RRM"/>
    <property type="match status" value="2"/>
</dbReference>
<keyword evidence="10" id="KW-1185">Reference proteome</keyword>
<dbReference type="PANTHER" id="PTHR15608">
    <property type="entry name" value="SPLICING FACTOR U2AF-ASSOCIATED PROTEIN 2"/>
    <property type="match status" value="1"/>
</dbReference>
<feature type="compositionally biased region" description="Polar residues" evidence="7">
    <location>
        <begin position="155"/>
        <end position="166"/>
    </location>
</feature>
<dbReference type="PANTHER" id="PTHR15608:SF0">
    <property type="entry name" value="HIV TAT-SPECIFIC FACTOR 1"/>
    <property type="match status" value="1"/>
</dbReference>
<dbReference type="SUPFAM" id="SSF54928">
    <property type="entry name" value="RNA-binding domain, RBD"/>
    <property type="match status" value="2"/>
</dbReference>
<organism evidence="9 10">
    <name type="scientific">Brassica napus</name>
    <name type="common">Rape</name>
    <dbReference type="NCBI Taxonomy" id="3708"/>
    <lineage>
        <taxon>Eukaryota</taxon>
        <taxon>Viridiplantae</taxon>
        <taxon>Streptophyta</taxon>
        <taxon>Embryophyta</taxon>
        <taxon>Tracheophyta</taxon>
        <taxon>Spermatophyta</taxon>
        <taxon>Magnoliopsida</taxon>
        <taxon>eudicotyledons</taxon>
        <taxon>Gunneridae</taxon>
        <taxon>Pentapetalae</taxon>
        <taxon>rosids</taxon>
        <taxon>malvids</taxon>
        <taxon>Brassicales</taxon>
        <taxon>Brassicaceae</taxon>
        <taxon>Brassiceae</taxon>
        <taxon>Brassica</taxon>
    </lineage>
</organism>
<evidence type="ECO:0000256" key="2">
    <source>
        <dbReference type="ARBA" id="ARBA00022664"/>
    </source>
</evidence>
<reference evidence="9 10" key="1">
    <citation type="submission" date="2021-05" db="EMBL/GenBank/DDBJ databases">
        <title>Genome Assembly of Synthetic Allotetraploid Brassica napus Reveals Homoeologous Exchanges between Subgenomes.</title>
        <authorList>
            <person name="Davis J.T."/>
        </authorList>
    </citation>
    <scope>NUCLEOTIDE SEQUENCE [LARGE SCALE GENOMIC DNA]</scope>
    <source>
        <strain evidence="10">cv. Da-Ae</strain>
        <tissue evidence="9">Seedling</tissue>
    </source>
</reference>
<feature type="region of interest" description="Disordered" evidence="7">
    <location>
        <begin position="138"/>
        <end position="210"/>
    </location>
</feature>
<dbReference type="InterPro" id="IPR035979">
    <property type="entry name" value="RBD_domain_sf"/>
</dbReference>
<dbReference type="EMBL" id="JAGKQM010000010">
    <property type="protein sequence ID" value="KAH0907254.1"/>
    <property type="molecule type" value="Genomic_DNA"/>
</dbReference>
<keyword evidence="2" id="KW-0507">mRNA processing</keyword>
<feature type="compositionally biased region" description="Basic and acidic residues" evidence="7">
    <location>
        <begin position="291"/>
        <end position="304"/>
    </location>
</feature>
<proteinExistence type="inferred from homology"/>
<dbReference type="InterPro" id="IPR025640">
    <property type="entry name" value="GYF_2"/>
</dbReference>
<evidence type="ECO:0000313" key="9">
    <source>
        <dbReference type="EMBL" id="KAH0907254.1"/>
    </source>
</evidence>
<comment type="similarity">
    <text evidence="1">Belongs to the HTATSF1 family.</text>
</comment>
<feature type="region of interest" description="Disordered" evidence="7">
    <location>
        <begin position="253"/>
        <end position="304"/>
    </location>
</feature>
<dbReference type="Pfam" id="PF00076">
    <property type="entry name" value="RRM_1"/>
    <property type="match status" value="2"/>
</dbReference>
<accession>A0ABQ8BR21</accession>
<keyword evidence="3" id="KW-0677">Repeat</keyword>
<evidence type="ECO:0000256" key="5">
    <source>
        <dbReference type="ARBA" id="ARBA00023187"/>
    </source>
</evidence>
<evidence type="ECO:0000256" key="3">
    <source>
        <dbReference type="ARBA" id="ARBA00022737"/>
    </source>
</evidence>
<evidence type="ECO:0000313" key="10">
    <source>
        <dbReference type="Proteomes" id="UP000824890"/>
    </source>
</evidence>
<evidence type="ECO:0000259" key="8">
    <source>
        <dbReference type="PROSITE" id="PS50102"/>
    </source>
</evidence>
<dbReference type="CDD" id="cd12281">
    <property type="entry name" value="RRM1_TatSF1_like"/>
    <property type="match status" value="1"/>
</dbReference>
<evidence type="ECO:0000256" key="6">
    <source>
        <dbReference type="PROSITE-ProRule" id="PRU00176"/>
    </source>
</evidence>
<feature type="compositionally biased region" description="Basic and acidic residues" evidence="7">
    <location>
        <begin position="172"/>
        <end position="194"/>
    </location>
</feature>
<protein>
    <recommendedName>
        <fullName evidence="8">RRM domain-containing protein</fullName>
    </recommendedName>
</protein>
<name>A0ABQ8BR21_BRANA</name>
<dbReference type="InterPro" id="IPR034393">
    <property type="entry name" value="TatSF1-like"/>
</dbReference>
<dbReference type="SUPFAM" id="SSF55277">
    <property type="entry name" value="GYF domain"/>
    <property type="match status" value="1"/>
</dbReference>
<dbReference type="Gene3D" id="3.30.70.330">
    <property type="match status" value="2"/>
</dbReference>
<dbReference type="InterPro" id="IPR035445">
    <property type="entry name" value="GYF-like_dom_sf"/>
</dbReference>
<dbReference type="InterPro" id="IPR012677">
    <property type="entry name" value="Nucleotide-bd_a/b_plait_sf"/>
</dbReference>
<sequence>MSGSDKLQAPQSSKGENPLPSLALVLKFFCEEEINPRVCDDPVYNMCEEKLFKDIKKLRAEQKLILGINKSYYATDVGWYILGGNQESLGPYTFLELCDHFKNGYLQETTLVWAEGRSEWQPLSAVTELMSRISGAEVDHSAGGAPGLMNGYGARTNQEKQSNTASTEDEFEKWQKEIQEAEAEAERLKDDQDRPSSPPEGEDEFTDDDGTRYKWDKALRAWAPQNDPVVSVDPYGLEEMTFAEEDEVIPTINVLDTSVDNEDVSKDDVAGKKEEDNSDQAAEINNNGKRKLPEEETEKKEANKPPEAWFELKVNPHIYVTGLPKDVTMEEVVEVFSKCGIIKEDDSGKPRIKLYSDKATGELKGDALITYMKEPSVDLAIQILDGAPLRPADKLLMSVSRAKFEQKGEYRERFITKQTDNKKKKKLKKVEQKLLGWGGRDDAKIAIPGTVVLRHMFSPAEMRADENLCAEVEEDVKEESMKHGPFDSVKVCELHPQGVVLIRFKDRKDAQKCIDAMNGRWYAKRQIHASFDDGSVNHAAIRDFDAEAERLDQFAAELEAE</sequence>
<dbReference type="Proteomes" id="UP000824890">
    <property type="component" value="Unassembled WGS sequence"/>
</dbReference>